<dbReference type="EMBL" id="VWHW01000017">
    <property type="protein sequence ID" value="KAA4393092.1"/>
    <property type="molecule type" value="Genomic_DNA"/>
</dbReference>
<evidence type="ECO:0000256" key="4">
    <source>
        <dbReference type="SAM" id="Phobius"/>
    </source>
</evidence>
<dbReference type="InterPro" id="IPR011110">
    <property type="entry name" value="Reg_prop"/>
</dbReference>
<dbReference type="GO" id="GO:0003700">
    <property type="term" value="F:DNA-binding transcription factor activity"/>
    <property type="evidence" value="ECO:0007669"/>
    <property type="project" value="InterPro"/>
</dbReference>
<dbReference type="PANTHER" id="PTHR43280:SF29">
    <property type="entry name" value="ARAC-FAMILY TRANSCRIPTIONAL REGULATOR"/>
    <property type="match status" value="1"/>
</dbReference>
<dbReference type="Gene3D" id="2.60.40.10">
    <property type="entry name" value="Immunoglobulins"/>
    <property type="match status" value="1"/>
</dbReference>
<feature type="transmembrane region" description="Helical" evidence="4">
    <location>
        <begin position="762"/>
        <end position="787"/>
    </location>
</feature>
<feature type="domain" description="HTH araC/xylS-type" evidence="5">
    <location>
        <begin position="827"/>
        <end position="931"/>
    </location>
</feature>
<dbReference type="Gene3D" id="2.130.10.10">
    <property type="entry name" value="YVTN repeat-like/Quinoprotein amine dehydrogenase"/>
    <property type="match status" value="3"/>
</dbReference>
<protein>
    <submittedName>
        <fullName evidence="6">Helix-turn-helix domain-containing protein</fullName>
    </submittedName>
</protein>
<dbReference type="Pfam" id="PF07495">
    <property type="entry name" value="Y_Y_Y"/>
    <property type="match status" value="1"/>
</dbReference>
<dbReference type="SUPFAM" id="SSF50998">
    <property type="entry name" value="Quinoprotein alcohol dehydrogenase-like"/>
    <property type="match status" value="1"/>
</dbReference>
<keyword evidence="1" id="KW-0805">Transcription regulation</keyword>
<gene>
    <name evidence="6" type="ORF">F3C80_20315</name>
</gene>
<evidence type="ECO:0000259" key="5">
    <source>
        <dbReference type="PROSITE" id="PS01124"/>
    </source>
</evidence>
<dbReference type="InterPro" id="IPR009057">
    <property type="entry name" value="Homeodomain-like_sf"/>
</dbReference>
<keyword evidence="2" id="KW-0238">DNA-binding</keyword>
<dbReference type="SMART" id="SM00342">
    <property type="entry name" value="HTH_ARAC"/>
    <property type="match status" value="1"/>
</dbReference>
<dbReference type="InterPro" id="IPR011123">
    <property type="entry name" value="Y_Y_Y"/>
</dbReference>
<dbReference type="PANTHER" id="PTHR43280">
    <property type="entry name" value="ARAC-FAMILY TRANSCRIPTIONAL REGULATOR"/>
    <property type="match status" value="1"/>
</dbReference>
<dbReference type="Gene3D" id="1.10.10.60">
    <property type="entry name" value="Homeodomain-like"/>
    <property type="match status" value="1"/>
</dbReference>
<dbReference type="PROSITE" id="PS01124">
    <property type="entry name" value="HTH_ARAC_FAMILY_2"/>
    <property type="match status" value="1"/>
</dbReference>
<accession>A0A6G0DHU5</accession>
<dbReference type="SUPFAM" id="SSF46689">
    <property type="entry name" value="Homeodomain-like"/>
    <property type="match status" value="1"/>
</dbReference>
<sequence>MNEIIMYICREQNVKRMKNILIVLFIILLNILNPQYLLARDLKFNRLTAENGLPYSTANVMLQDDNGFLWIGTHTGLCRYDGINTEIYSEFENRQVRSLEETDGNWLWVGMESGLARINLKTRKMESILCEGKKELQRVSAIHWGKDEKVYVAAIDGLFVYDKGILTHVIADEGQVFSILENTLTDYWLLTEKALLNLDTKTGKVTRYAWPLKFNPFFLASLNSYKNILYISAEYNSMLRFDMKNRRFMNEFAIEDKKRTYPLIIDGGQLFVNTTWGIEVLSCTTNQLQYTIAADDDMKNGLRSNQFYSMYKKGTTLWLGIFSGGIAYSQIENDAFNVYRLPGTDFTTFNRQVRSFCIVSDDIKLIGTRNGLLLVSEKEKRVQTFTTQDYPALLSNSILFIQPFGGDDYLIGTTKGLVLFSLKKNSFRTFSEENVYKGTQFYSCLSDEEGIWLATSEKVLYYNMHTNQTDIYLLDTNKYPGCSALSLCFDFRDRLWIGTTEGLFLLDKVTHKITDTFEGKDKLKDISKAQINNISRSKNGKMFICTDRMGLIVLNERGTEIDIYSEDNILPHNTVYSIYEDEQNEWWIATMKGILRYNRVTNKKQLYDLSAGIPGGVCRSFSKDSQGRYWWANEMGLVVCDPYLLSQAVLCDLPRISSVKVAGKRQQLLEDQEQGPVTPAYAKSMVLPAFQNNLELCFSMHTYLGALDSYQYILEGFDERWKYNIENNCLSYTDLPAGKYLLRVRGQGNSDYETQLEIIVEYPWYVTYGIAAIVVIIVLLGIGWKYWRRKVAIVGMKQDADDELLNAAAHRPKTPRASQEKLDSLYEQLIDYFETEKPYLNKQLKSADIAAALSCSISSLSECLSFKLNTNFSDFVAHYRVEAFVQKQKQEDISLYTLMSIAESCGFNSKSSFFRLFKKQMGCTPLEYIQKQEHDRVSKQ</sequence>
<dbReference type="GO" id="GO:0043565">
    <property type="term" value="F:sequence-specific DNA binding"/>
    <property type="evidence" value="ECO:0007669"/>
    <property type="project" value="InterPro"/>
</dbReference>
<evidence type="ECO:0000313" key="6">
    <source>
        <dbReference type="EMBL" id="KAA4393092.1"/>
    </source>
</evidence>
<feature type="transmembrane region" description="Helical" evidence="4">
    <location>
        <begin position="20"/>
        <end position="38"/>
    </location>
</feature>
<name>A0A6G0DHU5_BACOV</name>
<comment type="caution">
    <text evidence="6">The sequence shown here is derived from an EMBL/GenBank/DDBJ whole genome shotgun (WGS) entry which is preliminary data.</text>
</comment>
<evidence type="ECO:0000256" key="2">
    <source>
        <dbReference type="ARBA" id="ARBA00023125"/>
    </source>
</evidence>
<evidence type="ECO:0000256" key="1">
    <source>
        <dbReference type="ARBA" id="ARBA00023015"/>
    </source>
</evidence>
<keyword evidence="3" id="KW-0804">Transcription</keyword>
<dbReference type="InterPro" id="IPR018060">
    <property type="entry name" value="HTH_AraC"/>
</dbReference>
<proteinExistence type="predicted"/>
<dbReference type="InterPro" id="IPR011047">
    <property type="entry name" value="Quinoprotein_ADH-like_sf"/>
</dbReference>
<evidence type="ECO:0000256" key="3">
    <source>
        <dbReference type="ARBA" id="ARBA00023163"/>
    </source>
</evidence>
<keyword evidence="4" id="KW-0472">Membrane</keyword>
<reference evidence="6" key="1">
    <citation type="journal article" date="2019" name="Nat. Med.">
        <title>A library of human gut bacterial isolates paired with longitudinal multiomics data enables mechanistic microbiome research.</title>
        <authorList>
            <person name="Poyet M."/>
            <person name="Groussin M."/>
            <person name="Gibbons S.M."/>
            <person name="Avila-Pacheco J."/>
            <person name="Jiang X."/>
            <person name="Kearney S.M."/>
            <person name="Perrotta A.R."/>
            <person name="Berdy B."/>
            <person name="Zhao S."/>
            <person name="Lieberman T.D."/>
            <person name="Swanson P.K."/>
            <person name="Smith M."/>
            <person name="Roesemann S."/>
            <person name="Alexander J.E."/>
            <person name="Rich S.A."/>
            <person name="Livny J."/>
            <person name="Vlamakis H."/>
            <person name="Clish C."/>
            <person name="Bullock K."/>
            <person name="Deik A."/>
            <person name="Scott J."/>
            <person name="Pierce K.A."/>
            <person name="Xavier R.J."/>
            <person name="Alm E.J."/>
        </authorList>
    </citation>
    <scope>NUCLEOTIDE SEQUENCE</scope>
    <source>
        <strain evidence="6">BIOML-A76</strain>
    </source>
</reference>
<dbReference type="InterPro" id="IPR013783">
    <property type="entry name" value="Ig-like_fold"/>
</dbReference>
<keyword evidence="4" id="KW-1133">Transmembrane helix</keyword>
<keyword evidence="4" id="KW-0812">Transmembrane</keyword>
<dbReference type="SUPFAM" id="SSF63829">
    <property type="entry name" value="Calcium-dependent phosphotriesterase"/>
    <property type="match status" value="1"/>
</dbReference>
<organism evidence="6">
    <name type="scientific">Bacteroides ovatus</name>
    <dbReference type="NCBI Taxonomy" id="28116"/>
    <lineage>
        <taxon>Bacteria</taxon>
        <taxon>Pseudomonadati</taxon>
        <taxon>Bacteroidota</taxon>
        <taxon>Bacteroidia</taxon>
        <taxon>Bacteroidales</taxon>
        <taxon>Bacteroidaceae</taxon>
        <taxon>Bacteroides</taxon>
    </lineage>
</organism>
<dbReference type="AlphaFoldDB" id="A0A6G0DHU5"/>
<dbReference type="InterPro" id="IPR015943">
    <property type="entry name" value="WD40/YVTN_repeat-like_dom_sf"/>
</dbReference>
<dbReference type="Pfam" id="PF12833">
    <property type="entry name" value="HTH_18"/>
    <property type="match status" value="1"/>
</dbReference>
<dbReference type="Pfam" id="PF07494">
    <property type="entry name" value="Reg_prop"/>
    <property type="match status" value="2"/>
</dbReference>